<feature type="region of interest" description="Disordered" evidence="9">
    <location>
        <begin position="626"/>
        <end position="692"/>
    </location>
</feature>
<dbReference type="Pfam" id="PF02889">
    <property type="entry name" value="Sec63"/>
    <property type="match status" value="1"/>
</dbReference>
<dbReference type="InterPro" id="IPR035892">
    <property type="entry name" value="C2_domain_sf"/>
</dbReference>
<feature type="transmembrane region" description="Helical" evidence="10">
    <location>
        <begin position="12"/>
        <end position="31"/>
    </location>
</feature>
<protein>
    <recommendedName>
        <fullName evidence="11">J domain-containing protein</fullName>
    </recommendedName>
</protein>
<accession>A0ABP0U3Y4</accession>
<keyword evidence="7 10" id="KW-0472">Membrane</keyword>
<evidence type="ECO:0000313" key="13">
    <source>
        <dbReference type="Proteomes" id="UP001497512"/>
    </source>
</evidence>
<gene>
    <name evidence="12" type="ORF">CSSPTR1EN2_LOCUS11013</name>
</gene>
<feature type="compositionally biased region" description="Acidic residues" evidence="9">
    <location>
        <begin position="630"/>
        <end position="667"/>
    </location>
</feature>
<dbReference type="SMART" id="SM00973">
    <property type="entry name" value="Sec63"/>
    <property type="match status" value="1"/>
</dbReference>
<dbReference type="Gene3D" id="2.60.40.150">
    <property type="entry name" value="C2 domain"/>
    <property type="match status" value="1"/>
</dbReference>
<dbReference type="EMBL" id="OZ019910">
    <property type="protein sequence ID" value="CAK9211783.1"/>
    <property type="molecule type" value="Genomic_DNA"/>
</dbReference>
<feature type="domain" description="J" evidence="11">
    <location>
        <begin position="99"/>
        <end position="164"/>
    </location>
</feature>
<evidence type="ECO:0000256" key="4">
    <source>
        <dbReference type="ARBA" id="ARBA00022824"/>
    </source>
</evidence>
<sequence>MAASEEMSSLFPIFILSVMGLFVVPWTIYRITTALTRQNKNLHCRCSECMRSTKYQTSLLNRIARVSTCSNLTMVLLWIIMGLLVYYIKLMTRESQIFEPYSILGLESGASDGEIKKAYYNLSRMYHPDKNKDPEANKYFVDYISKAYQALTDPVSKENYDKYGHPDGRQGLQMGIALPSILLNIQGAAGGVIVLALVGFGILLPLLVAVVYLSRSSKYTGNYVMHQTLSTYYYFIKPSLAPSKVMDVLIKAAEYVEMPVRRSDDEPLQRLFVLVRSELNLDPKNIKQEQAKFWKRHPALIKTELLLLAQLTRESAKVPAVLRTDFQHVLRLTPRLLEELMKMAVAARNAEGHGWLRPALGVMELSQSIIQAVPLSARKVSERLVATGGSADGVAPFLQLPRFDDTVVKKLSRKKVRTLQDLRDLTTEERSDLLTNTAGFSAQDAADVESVLQMIPSIHLDVVCETEGEEGVQSGDIVTMRAWITLQRANGLVAAHPHAPHFPYPKDELYWLLLADTSLNSVWVFQRVNFMDEAGGIAAASKAIQESLEGTGASDAEVITAVRDAVARVKGGSRLVMAKFQAPAEGTYSLTAFCLSDTWIGIDRKVNVKLKVLKRSRIGTRVGVTPEEGALVEDGSDEEAEDTTANGEYDDDYESEYSEDEDAEEETEKTKSKEALDEEATTAEDLDNNNTV</sequence>
<keyword evidence="13" id="KW-1185">Reference proteome</keyword>
<proteinExistence type="predicted"/>
<dbReference type="SUPFAM" id="SSF46565">
    <property type="entry name" value="Chaperone J-domain"/>
    <property type="match status" value="1"/>
</dbReference>
<dbReference type="PANTHER" id="PTHR24075">
    <property type="entry name" value="SEC63 DOMAIN-CONTAINING"/>
    <property type="match status" value="1"/>
</dbReference>
<keyword evidence="8" id="KW-0143">Chaperone</keyword>
<evidence type="ECO:0000256" key="7">
    <source>
        <dbReference type="ARBA" id="ARBA00023136"/>
    </source>
</evidence>
<evidence type="ECO:0000256" key="8">
    <source>
        <dbReference type="ARBA" id="ARBA00023186"/>
    </source>
</evidence>
<dbReference type="InterPro" id="IPR036869">
    <property type="entry name" value="J_dom_sf"/>
</dbReference>
<dbReference type="InterPro" id="IPR004179">
    <property type="entry name" value="Sec63-dom"/>
</dbReference>
<feature type="transmembrane region" description="Helical" evidence="10">
    <location>
        <begin position="69"/>
        <end position="88"/>
    </location>
</feature>
<dbReference type="Pfam" id="PF00226">
    <property type="entry name" value="DnaJ"/>
    <property type="match status" value="1"/>
</dbReference>
<evidence type="ECO:0000256" key="9">
    <source>
        <dbReference type="SAM" id="MobiDB-lite"/>
    </source>
</evidence>
<dbReference type="PROSITE" id="PS50076">
    <property type="entry name" value="DNAJ_2"/>
    <property type="match status" value="1"/>
</dbReference>
<dbReference type="InterPro" id="IPR001623">
    <property type="entry name" value="DnaJ_domain"/>
</dbReference>
<dbReference type="SUPFAM" id="SSF158702">
    <property type="entry name" value="Sec63 N-terminal domain-like"/>
    <property type="match status" value="1"/>
</dbReference>
<dbReference type="Gene3D" id="1.10.3380.10">
    <property type="entry name" value="Sec63 N-terminal domain-like domain"/>
    <property type="match status" value="1"/>
</dbReference>
<dbReference type="Gene3D" id="1.10.287.110">
    <property type="entry name" value="DnaJ domain"/>
    <property type="match status" value="1"/>
</dbReference>
<dbReference type="PRINTS" id="PR00625">
    <property type="entry name" value="JDOMAIN"/>
</dbReference>
<dbReference type="Gene3D" id="1.10.150.20">
    <property type="entry name" value="5' to 3' exonuclease, C-terminal subdomain"/>
    <property type="match status" value="1"/>
</dbReference>
<dbReference type="Proteomes" id="UP001497512">
    <property type="component" value="Chromosome 18"/>
</dbReference>
<dbReference type="SMART" id="SM00271">
    <property type="entry name" value="DnaJ"/>
    <property type="match status" value="1"/>
</dbReference>
<dbReference type="CDD" id="cd06257">
    <property type="entry name" value="DnaJ"/>
    <property type="match status" value="1"/>
</dbReference>
<organism evidence="12 13">
    <name type="scientific">Sphagnum troendelagicum</name>
    <dbReference type="NCBI Taxonomy" id="128251"/>
    <lineage>
        <taxon>Eukaryota</taxon>
        <taxon>Viridiplantae</taxon>
        <taxon>Streptophyta</taxon>
        <taxon>Embryophyta</taxon>
        <taxon>Bryophyta</taxon>
        <taxon>Sphagnophytina</taxon>
        <taxon>Sphagnopsida</taxon>
        <taxon>Sphagnales</taxon>
        <taxon>Sphagnaceae</taxon>
        <taxon>Sphagnum</taxon>
    </lineage>
</organism>
<keyword evidence="5" id="KW-0653">Protein transport</keyword>
<evidence type="ECO:0000313" key="12">
    <source>
        <dbReference type="EMBL" id="CAK9211783.1"/>
    </source>
</evidence>
<evidence type="ECO:0000259" key="11">
    <source>
        <dbReference type="PROSITE" id="PS50076"/>
    </source>
</evidence>
<evidence type="ECO:0000256" key="10">
    <source>
        <dbReference type="SAM" id="Phobius"/>
    </source>
</evidence>
<evidence type="ECO:0000256" key="3">
    <source>
        <dbReference type="ARBA" id="ARBA00022692"/>
    </source>
</evidence>
<dbReference type="SUPFAM" id="SSF81296">
    <property type="entry name" value="E set domains"/>
    <property type="match status" value="1"/>
</dbReference>
<evidence type="ECO:0000256" key="6">
    <source>
        <dbReference type="ARBA" id="ARBA00022989"/>
    </source>
</evidence>
<dbReference type="PANTHER" id="PTHR24075:SF0">
    <property type="entry name" value="TRANSLOCATION PROTEIN SEC63 HOMOLOG"/>
    <property type="match status" value="1"/>
</dbReference>
<comment type="subcellular location">
    <subcellularLocation>
        <location evidence="1">Endoplasmic reticulum membrane</location>
        <topology evidence="1">Multi-pass membrane protein</topology>
    </subcellularLocation>
</comment>
<keyword evidence="6 10" id="KW-1133">Transmembrane helix</keyword>
<dbReference type="InterPro" id="IPR014756">
    <property type="entry name" value="Ig_E-set"/>
</dbReference>
<evidence type="ECO:0000256" key="1">
    <source>
        <dbReference type="ARBA" id="ARBA00004477"/>
    </source>
</evidence>
<reference evidence="12" key="1">
    <citation type="submission" date="2024-02" db="EMBL/GenBank/DDBJ databases">
        <authorList>
            <consortium name="ELIXIR-Norway"/>
            <consortium name="Elixir Norway"/>
        </authorList>
    </citation>
    <scope>NUCLEOTIDE SEQUENCE</scope>
</reference>
<evidence type="ECO:0000256" key="2">
    <source>
        <dbReference type="ARBA" id="ARBA00022448"/>
    </source>
</evidence>
<evidence type="ECO:0000256" key="5">
    <source>
        <dbReference type="ARBA" id="ARBA00022927"/>
    </source>
</evidence>
<keyword evidence="3 10" id="KW-0812">Transmembrane</keyword>
<keyword evidence="2" id="KW-0813">Transport</keyword>
<feature type="transmembrane region" description="Helical" evidence="10">
    <location>
        <begin position="188"/>
        <end position="213"/>
    </location>
</feature>
<feature type="compositionally biased region" description="Acidic residues" evidence="9">
    <location>
        <begin position="676"/>
        <end position="692"/>
    </location>
</feature>
<keyword evidence="4" id="KW-0256">Endoplasmic reticulum</keyword>
<name>A0ABP0U3Y4_9BRYO</name>